<name>A0A327ZUJ9_9STAP</name>
<dbReference type="CDD" id="cd00158">
    <property type="entry name" value="RHOD"/>
    <property type="match status" value="1"/>
</dbReference>
<dbReference type="Gene3D" id="3.40.250.10">
    <property type="entry name" value="Rhodanese-like domain"/>
    <property type="match status" value="1"/>
</dbReference>
<accession>A0A327ZUJ9</accession>
<comment type="caution">
    <text evidence="2">The sequence shown here is derived from an EMBL/GenBank/DDBJ whole genome shotgun (WGS) entry which is preliminary data.</text>
</comment>
<dbReference type="SUPFAM" id="SSF52821">
    <property type="entry name" value="Rhodanese/Cell cycle control phosphatase"/>
    <property type="match status" value="1"/>
</dbReference>
<dbReference type="EMBL" id="PZJH01000003">
    <property type="protein sequence ID" value="RAK44678.1"/>
    <property type="molecule type" value="Genomic_DNA"/>
</dbReference>
<gene>
    <name evidence="2" type="ORF">BHU61_08165</name>
</gene>
<sequence>MTNYQIINVETLKSLLDQKKINLIDVREVYEYEEHHIQEAVNIPLSVLSEHTDQLNKDGHYYIICRSGNRSGQACQYLSDLGIKTTNVDGGMLDWEAL</sequence>
<dbReference type="InterPro" id="IPR001763">
    <property type="entry name" value="Rhodanese-like_dom"/>
</dbReference>
<dbReference type="AlphaFoldDB" id="A0A327ZUJ9"/>
<dbReference type="Pfam" id="PF00581">
    <property type="entry name" value="Rhodanese"/>
    <property type="match status" value="1"/>
</dbReference>
<reference evidence="2 3" key="1">
    <citation type="journal article" date="2018" name="Front. Microbiol.">
        <title>Description and Comparative Genomics of Macrococcus caseolyticus subsp. hominis subsp. nov., Macrococcus goetzii sp. nov., Macrococcus epidermidis sp. nov., and Macrococcus bohemicus sp. nov., Novel Macrococci From Human Clinical Material With Virulence Potential and Suspected Uptake of Foreign DNA by Natural Transformation.</title>
        <authorList>
            <person name="Maslanova I."/>
            <person name="Wertheimer Z."/>
            <person name="Sedlacek I."/>
            <person name="Svec P."/>
            <person name="Indrakova A."/>
            <person name="Kovarovic V."/>
            <person name="Schumann P."/>
            <person name="Sproer C."/>
            <person name="Kralova S."/>
            <person name="Sedo O."/>
            <person name="Kristofova L."/>
            <person name="Vrbovska V."/>
            <person name="Fuzik T."/>
            <person name="Petras P."/>
            <person name="Zdrahal Z."/>
            <person name="Ruzickova V."/>
            <person name="Doskar J."/>
            <person name="Pantucek R."/>
        </authorList>
    </citation>
    <scope>NUCLEOTIDE SEQUENCE [LARGE SCALE GENOMIC DNA]</scope>
    <source>
        <strain evidence="2 3">01/688</strain>
    </source>
</reference>
<proteinExistence type="predicted"/>
<dbReference type="PANTHER" id="PTHR43031:SF17">
    <property type="entry name" value="SULFURTRANSFERASE YTWF-RELATED"/>
    <property type="match status" value="1"/>
</dbReference>
<dbReference type="InterPro" id="IPR050229">
    <property type="entry name" value="GlpE_sulfurtransferase"/>
</dbReference>
<dbReference type="Proteomes" id="UP000249808">
    <property type="component" value="Unassembled WGS sequence"/>
</dbReference>
<feature type="domain" description="Rhodanese" evidence="1">
    <location>
        <begin position="17"/>
        <end position="97"/>
    </location>
</feature>
<evidence type="ECO:0000259" key="1">
    <source>
        <dbReference type="PROSITE" id="PS50206"/>
    </source>
</evidence>
<protein>
    <recommendedName>
        <fullName evidence="1">Rhodanese domain-containing protein</fullName>
    </recommendedName>
</protein>
<dbReference type="RefSeq" id="WP_111716056.1">
    <property type="nucleotide sequence ID" value="NZ_JAKREG010000001.1"/>
</dbReference>
<dbReference type="InterPro" id="IPR036873">
    <property type="entry name" value="Rhodanese-like_dom_sf"/>
</dbReference>
<dbReference type="SMART" id="SM00450">
    <property type="entry name" value="RHOD"/>
    <property type="match status" value="1"/>
</dbReference>
<evidence type="ECO:0000313" key="3">
    <source>
        <dbReference type="Proteomes" id="UP000249808"/>
    </source>
</evidence>
<evidence type="ECO:0000313" key="2">
    <source>
        <dbReference type="EMBL" id="RAK44678.1"/>
    </source>
</evidence>
<dbReference type="PANTHER" id="PTHR43031">
    <property type="entry name" value="FAD-DEPENDENT OXIDOREDUCTASE"/>
    <property type="match status" value="1"/>
</dbReference>
<dbReference type="PROSITE" id="PS50206">
    <property type="entry name" value="RHODANESE_3"/>
    <property type="match status" value="1"/>
</dbReference>
<organism evidence="2 3">
    <name type="scientific">Macrococcus epidermidis</name>
    <dbReference type="NCBI Taxonomy" id="1902580"/>
    <lineage>
        <taxon>Bacteria</taxon>
        <taxon>Bacillati</taxon>
        <taxon>Bacillota</taxon>
        <taxon>Bacilli</taxon>
        <taxon>Bacillales</taxon>
        <taxon>Staphylococcaceae</taxon>
        <taxon>Macrococcus</taxon>
    </lineage>
</organism>
<keyword evidence="3" id="KW-1185">Reference proteome</keyword>